<keyword evidence="3" id="KW-1185">Reference proteome</keyword>
<name>A0AAP2DTL4_9BACT</name>
<dbReference type="EMBL" id="JAHESF010000047">
    <property type="protein sequence ID" value="MBT1700737.1"/>
    <property type="molecule type" value="Genomic_DNA"/>
</dbReference>
<dbReference type="AlphaFoldDB" id="A0AAP2DTL4"/>
<feature type="domain" description="Fibronectin type-III" evidence="1">
    <location>
        <begin position="716"/>
        <end position="815"/>
    </location>
</feature>
<reference evidence="2 3" key="1">
    <citation type="submission" date="2021-05" db="EMBL/GenBank/DDBJ databases">
        <title>A Polyphasic approach of four new species of the genus Ohtaekwangia: Ohtaekwangia histidinii sp. nov., Ohtaekwangia cretensis sp. nov., Ohtaekwangia indiensis sp. nov., Ohtaekwangia reichenbachii sp. nov. from diverse environment.</title>
        <authorList>
            <person name="Octaviana S."/>
        </authorList>
    </citation>
    <scope>NUCLEOTIDE SEQUENCE [LARGE SCALE GENOMIC DNA]</scope>
    <source>
        <strain evidence="2 3">PWU4</strain>
    </source>
</reference>
<organism evidence="2 3">
    <name type="scientific">Chryseosolibacter histidini</name>
    <dbReference type="NCBI Taxonomy" id="2782349"/>
    <lineage>
        <taxon>Bacteria</taxon>
        <taxon>Pseudomonadati</taxon>
        <taxon>Bacteroidota</taxon>
        <taxon>Cytophagia</taxon>
        <taxon>Cytophagales</taxon>
        <taxon>Chryseotaleaceae</taxon>
        <taxon>Chryseosolibacter</taxon>
    </lineage>
</organism>
<dbReference type="PROSITE" id="PS50853">
    <property type="entry name" value="FN3"/>
    <property type="match status" value="2"/>
</dbReference>
<evidence type="ECO:0000259" key="1">
    <source>
        <dbReference type="PROSITE" id="PS50853"/>
    </source>
</evidence>
<evidence type="ECO:0000313" key="2">
    <source>
        <dbReference type="EMBL" id="MBT1700737.1"/>
    </source>
</evidence>
<protein>
    <recommendedName>
        <fullName evidence="1">Fibronectin type-III domain-containing protein</fullName>
    </recommendedName>
</protein>
<dbReference type="PROSITE" id="PS51257">
    <property type="entry name" value="PROKAR_LIPOPROTEIN"/>
    <property type="match status" value="1"/>
</dbReference>
<dbReference type="InterPro" id="IPR036116">
    <property type="entry name" value="FN3_sf"/>
</dbReference>
<evidence type="ECO:0000313" key="3">
    <source>
        <dbReference type="Proteomes" id="UP001319200"/>
    </source>
</evidence>
<dbReference type="SUPFAM" id="SSF49265">
    <property type="entry name" value="Fibronectin type III"/>
    <property type="match status" value="3"/>
</dbReference>
<dbReference type="RefSeq" id="WP_254169423.1">
    <property type="nucleotide sequence ID" value="NZ_JAHESF010000047.1"/>
</dbReference>
<dbReference type="Proteomes" id="UP001319200">
    <property type="component" value="Unassembled WGS sequence"/>
</dbReference>
<dbReference type="InterPro" id="IPR003961">
    <property type="entry name" value="FN3_dom"/>
</dbReference>
<comment type="caution">
    <text evidence="2">The sequence shown here is derived from an EMBL/GenBank/DDBJ whole genome shotgun (WGS) entry which is preliminary data.</text>
</comment>
<gene>
    <name evidence="2" type="ORF">KK083_27855</name>
</gene>
<sequence>MKKTGIAIWLMLIISLVFLQGCDNNEVGPKSQDVVKVYPAAEIGTFSASVSVTITTKGIFTVIEKGICWDTNSKPDVNDKKVIATATTGDFKFTLTLPEDNKDYYVRPYFKDDFGNVIYGNEITFKTLKDLTLSIVSQAPTDITEITATIATSISSTGVGTIASRGLVWGETENPVVGGSFQQETGSGPGDFSVDLKQLSPNRKYYARAYGTSNTGKTSYGNTVAFSTLPIQPFTVTLVTKDVPGASSTTANVSASITGTGNVADRGVCVNKTGNPTILDNKASAGKGTGEFTASLTGLTQGTIYYARAYATSNLGQTVYGNQVMFVTALGGASFSFSTKAVTNITNTTAVAGADLQGNGVVAMKGICWGTSTLPTVANNKIEAGAGFGSYNVTLTGLTTSTKYYVRPYAVSSGGTIYGTEVSFNTPDQLTVITSAVTSINPPGAVSGGSITGTGTVTSRGVVWGATSNPTMENNSRTIDGSGQGSFTSSIGGLTWNRTYYVRAYAVSAGGVTYGNQVTFTTPVFVATSLTTTAASSITKTSATAGGSVTGSTLITSRGVCWSTSSAPTTSNSKTIDGSGSGSFTSAITGLTPGTLYYFRAYAIDVNGTTTYGPLLTFSTQADFTLTTTAATFITATSAVAGGTITGTANLQERGVCWSTSPNPSTGNSRINASAPTVTYTAQLNGLLGGTTYYIRAYAITTGGTTVYGNELSFTTTAAAVVTTTTPTSITISSALTGGTISSTQTITQRGVVWGTAPNPVKGVQASLNSGSGTGTFTLNVTGLSANVTYYIRAYAVTSTGQTVYGDQKVFTTLP</sequence>
<accession>A0AAP2DTL4</accession>
<feature type="domain" description="Fibronectin type-III" evidence="1">
    <location>
        <begin position="526"/>
        <end position="623"/>
    </location>
</feature>
<proteinExistence type="predicted"/>